<keyword evidence="3" id="KW-0560">Oxidoreductase</keyword>
<comment type="function">
    <text evidence="2">NDH-1 shuttles electrons from NADH, via FMN and iron-sulfur (Fe-S) centers, to quinones in the respiratory chain. Couples the redox reaction to proton translocation (for every two electrons transferred, four hydrogen ions are translocated across the cytoplasmic membrane), and thus conserves the redox energy in a proton gradient.</text>
</comment>
<dbReference type="PANTHER" id="PTHR33269">
    <property type="entry name" value="NADH-UBIQUINONE OXIDOREDUCTASE CHAIN 6"/>
    <property type="match status" value="1"/>
</dbReference>
<keyword evidence="2" id="KW-1133">Transmembrane helix</keyword>
<accession>A0ABT1Y826</accession>
<reference evidence="3 4" key="1">
    <citation type="submission" date="2022-08" db="EMBL/GenBank/DDBJ databases">
        <title>Proteogenomics of the novel Dehalobacterium formicoaceticum strain EZ94 highlights a key role of methyltransferases during anaerobic dichloromethane degradation.</title>
        <authorList>
            <person name="Wasmund K."/>
        </authorList>
    </citation>
    <scope>NUCLEOTIDE SEQUENCE [LARGE SCALE GENOMIC DNA]</scope>
    <source>
        <strain evidence="3 4">EZ94</strain>
    </source>
</reference>
<dbReference type="Proteomes" id="UP001524944">
    <property type="component" value="Unassembled WGS sequence"/>
</dbReference>
<comment type="similarity">
    <text evidence="1 2">Belongs to the complex I subunit 6 family.</text>
</comment>
<comment type="subcellular location">
    <subcellularLocation>
        <location evidence="2">Cell membrane</location>
        <topology evidence="2">Multi-pass membrane protein</topology>
    </subcellularLocation>
</comment>
<dbReference type="PANTHER" id="PTHR33269:SF17">
    <property type="entry name" value="NADH-UBIQUINONE OXIDOREDUCTASE CHAIN 6"/>
    <property type="match status" value="1"/>
</dbReference>
<keyword evidence="2" id="KW-0874">Quinone</keyword>
<proteinExistence type="inferred from homology"/>
<feature type="transmembrane region" description="Helical" evidence="2">
    <location>
        <begin position="6"/>
        <end position="22"/>
    </location>
</feature>
<feature type="transmembrane region" description="Helical" evidence="2">
    <location>
        <begin position="29"/>
        <end position="46"/>
    </location>
</feature>
<evidence type="ECO:0000256" key="2">
    <source>
        <dbReference type="RuleBase" id="RU004429"/>
    </source>
</evidence>
<protein>
    <recommendedName>
        <fullName evidence="2">NADH-quinone oxidoreductase subunit J</fullName>
        <ecNumber evidence="2">7.1.1.-</ecNumber>
    </recommendedName>
</protein>
<gene>
    <name evidence="3" type="ORF">NVS47_12055</name>
</gene>
<dbReference type="GO" id="GO:0016491">
    <property type="term" value="F:oxidoreductase activity"/>
    <property type="evidence" value="ECO:0007669"/>
    <property type="project" value="UniProtKB-KW"/>
</dbReference>
<dbReference type="InterPro" id="IPR001457">
    <property type="entry name" value="NADH_UbQ/plastoQ_OxRdtase_su6"/>
</dbReference>
<feature type="transmembrane region" description="Helical" evidence="2">
    <location>
        <begin position="93"/>
        <end position="114"/>
    </location>
</feature>
<dbReference type="RefSeq" id="WP_089611621.1">
    <property type="nucleotide sequence ID" value="NZ_CP022121.1"/>
</dbReference>
<comment type="catalytic activity">
    <reaction evidence="2">
        <text>a quinone + NADH + 5 H(+)(in) = a quinol + NAD(+) + 4 H(+)(out)</text>
        <dbReference type="Rhea" id="RHEA:57888"/>
        <dbReference type="ChEBI" id="CHEBI:15378"/>
        <dbReference type="ChEBI" id="CHEBI:24646"/>
        <dbReference type="ChEBI" id="CHEBI:57540"/>
        <dbReference type="ChEBI" id="CHEBI:57945"/>
        <dbReference type="ChEBI" id="CHEBI:132124"/>
    </reaction>
</comment>
<sequence length="164" mass="17457">MTVAFGVLSGVIIIFALAMVLSKNLVHSAIYMVVTFLGVAGIYLTLSADFLAAVQVLVYVGAISILLVFGVMLTPRGDIKESNLYSKHKWGSILVSLGLFIILGRLIFTSFWPVSNGSVPESTVGPIAELMMNVYVIPFETAALLLLAALVGAIIVGKGARQNR</sequence>
<organism evidence="3 4">
    <name type="scientific">Dehalobacterium formicoaceticum</name>
    <dbReference type="NCBI Taxonomy" id="51515"/>
    <lineage>
        <taxon>Bacteria</taxon>
        <taxon>Bacillati</taxon>
        <taxon>Bacillota</taxon>
        <taxon>Clostridia</taxon>
        <taxon>Eubacteriales</taxon>
        <taxon>Peptococcaceae</taxon>
        <taxon>Dehalobacterium</taxon>
    </lineage>
</organism>
<keyword evidence="2" id="KW-0472">Membrane</keyword>
<dbReference type="EC" id="7.1.1.-" evidence="2"/>
<keyword evidence="2" id="KW-1003">Cell membrane</keyword>
<comment type="caution">
    <text evidence="3">The sequence shown here is derived from an EMBL/GenBank/DDBJ whole genome shotgun (WGS) entry which is preliminary data.</text>
</comment>
<dbReference type="InterPro" id="IPR042106">
    <property type="entry name" value="Nuo/plastoQ_OxRdtase_6_NuoJ"/>
</dbReference>
<keyword evidence="4" id="KW-1185">Reference proteome</keyword>
<feature type="transmembrane region" description="Helical" evidence="2">
    <location>
        <begin position="52"/>
        <end position="73"/>
    </location>
</feature>
<dbReference type="EMBL" id="JANPWE010000006">
    <property type="protein sequence ID" value="MCR6546235.1"/>
    <property type="molecule type" value="Genomic_DNA"/>
</dbReference>
<dbReference type="Pfam" id="PF00499">
    <property type="entry name" value="Oxidored_q3"/>
    <property type="match status" value="1"/>
</dbReference>
<evidence type="ECO:0000313" key="4">
    <source>
        <dbReference type="Proteomes" id="UP001524944"/>
    </source>
</evidence>
<name>A0ABT1Y826_9FIRM</name>
<evidence type="ECO:0000256" key="1">
    <source>
        <dbReference type="ARBA" id="ARBA00005698"/>
    </source>
</evidence>
<keyword evidence="2" id="KW-0520">NAD</keyword>
<keyword evidence="2" id="KW-0812">Transmembrane</keyword>
<evidence type="ECO:0000313" key="3">
    <source>
        <dbReference type="EMBL" id="MCR6546235.1"/>
    </source>
</evidence>
<feature type="transmembrane region" description="Helical" evidence="2">
    <location>
        <begin position="134"/>
        <end position="156"/>
    </location>
</feature>
<dbReference type="Gene3D" id="1.20.120.1200">
    <property type="entry name" value="NADH-ubiquinone/plastoquinone oxidoreductase chain 6, subunit NuoJ"/>
    <property type="match status" value="1"/>
</dbReference>